<protein>
    <recommendedName>
        <fullName evidence="1">HTH hxlR-type domain-containing protein</fullName>
    </recommendedName>
</protein>
<organism evidence="2 3">
    <name type="scientific">Parasedimentitalea denitrificans</name>
    <dbReference type="NCBI Taxonomy" id="2211118"/>
    <lineage>
        <taxon>Bacteria</taxon>
        <taxon>Pseudomonadati</taxon>
        <taxon>Pseudomonadota</taxon>
        <taxon>Alphaproteobacteria</taxon>
        <taxon>Rhodobacterales</taxon>
        <taxon>Paracoccaceae</taxon>
        <taxon>Parasedimentitalea</taxon>
    </lineage>
</organism>
<dbReference type="Gene3D" id="1.10.10.10">
    <property type="entry name" value="Winged helix-like DNA-binding domain superfamily/Winged helix DNA-binding domain"/>
    <property type="match status" value="1"/>
</dbReference>
<dbReference type="InterPro" id="IPR036390">
    <property type="entry name" value="WH_DNA-bd_sf"/>
</dbReference>
<accession>A0ABX0WCB7</accession>
<dbReference type="EMBL" id="QHLQ01000037">
    <property type="protein sequence ID" value="NIZ63354.1"/>
    <property type="molecule type" value="Genomic_DNA"/>
</dbReference>
<proteinExistence type="predicted"/>
<reference evidence="2 3" key="1">
    <citation type="submission" date="2018-05" db="EMBL/GenBank/DDBJ databases">
        <authorList>
            <person name="Zhang Y.-J."/>
        </authorList>
    </citation>
    <scope>NUCLEOTIDE SEQUENCE [LARGE SCALE GENOMIC DNA]</scope>
    <source>
        <strain evidence="2 3">CY04</strain>
    </source>
</reference>
<comment type="caution">
    <text evidence="2">The sequence shown here is derived from an EMBL/GenBank/DDBJ whole genome shotgun (WGS) entry which is preliminary data.</text>
</comment>
<name>A0ABX0WCB7_9RHOB</name>
<dbReference type="RefSeq" id="WP_167685945.1">
    <property type="nucleotide sequence ID" value="NZ_QHLQ01000037.1"/>
</dbReference>
<dbReference type="Proteomes" id="UP001429564">
    <property type="component" value="Unassembled WGS sequence"/>
</dbReference>
<evidence type="ECO:0000259" key="1">
    <source>
        <dbReference type="Pfam" id="PF01638"/>
    </source>
</evidence>
<dbReference type="InterPro" id="IPR002577">
    <property type="entry name" value="HTH_HxlR"/>
</dbReference>
<feature type="domain" description="HTH hxlR-type" evidence="1">
    <location>
        <begin position="17"/>
        <end position="73"/>
    </location>
</feature>
<sequence>MAKGRTYNLACPIDRTGIAANLLANRLSALTADNLVNKKDGKHGTKLYQLTELGRKTSDLLFELAKLGTQFEPKGDVSSRENIRAIAVILGTACKLALAPHQDLVATFNVDDEQLTLIVKFGSVNVYSHTVLSPDLELDTNNEAILKFLETKMTFEYFAAEHCKITVHTIGKEYEFMALMMAAQSHLQG</sequence>
<dbReference type="InterPro" id="IPR036388">
    <property type="entry name" value="WH-like_DNA-bd_sf"/>
</dbReference>
<dbReference type="Pfam" id="PF01638">
    <property type="entry name" value="HxlR"/>
    <property type="match status" value="1"/>
</dbReference>
<evidence type="ECO:0000313" key="3">
    <source>
        <dbReference type="Proteomes" id="UP001429564"/>
    </source>
</evidence>
<keyword evidence="3" id="KW-1185">Reference proteome</keyword>
<dbReference type="SUPFAM" id="SSF46785">
    <property type="entry name" value="Winged helix' DNA-binding domain"/>
    <property type="match status" value="1"/>
</dbReference>
<gene>
    <name evidence="2" type="ORF">DL239_20515</name>
</gene>
<evidence type="ECO:0000313" key="2">
    <source>
        <dbReference type="EMBL" id="NIZ63354.1"/>
    </source>
</evidence>